<organism evidence="5 6">
    <name type="scientific">Pseudoalteromonas distincta</name>
    <dbReference type="NCBI Taxonomy" id="77608"/>
    <lineage>
        <taxon>Bacteria</taxon>
        <taxon>Pseudomonadati</taxon>
        <taxon>Pseudomonadota</taxon>
        <taxon>Gammaproteobacteria</taxon>
        <taxon>Alteromonadales</taxon>
        <taxon>Pseudoalteromonadaceae</taxon>
        <taxon>Pseudoalteromonas</taxon>
    </lineage>
</organism>
<evidence type="ECO:0000313" key="5">
    <source>
        <dbReference type="EMBL" id="MDP4482444.1"/>
    </source>
</evidence>
<dbReference type="Pfam" id="PF01420">
    <property type="entry name" value="Methylase_S"/>
    <property type="match status" value="2"/>
</dbReference>
<dbReference type="CDD" id="cd17515">
    <property type="entry name" value="RMtype1_S_MjaORF132P_Sau1132ORF3780P-TRD1-CR1_like"/>
    <property type="match status" value="1"/>
</dbReference>
<dbReference type="RefSeq" id="WP_039484726.1">
    <property type="nucleotide sequence ID" value="NZ_JASGWX010000001.1"/>
</dbReference>
<gene>
    <name evidence="5" type="ORF">QDH73_00095</name>
</gene>
<protein>
    <submittedName>
        <fullName evidence="5">Restriction endonuclease subunit S</fullName>
        <ecNumber evidence="5">3.1.21.-</ecNumber>
    </submittedName>
</protein>
<dbReference type="PANTHER" id="PTHR43140">
    <property type="entry name" value="TYPE-1 RESTRICTION ENZYME ECOKI SPECIFICITY PROTEIN"/>
    <property type="match status" value="1"/>
</dbReference>
<dbReference type="GO" id="GO:0004519">
    <property type="term" value="F:endonuclease activity"/>
    <property type="evidence" value="ECO:0007669"/>
    <property type="project" value="UniProtKB-KW"/>
</dbReference>
<keyword evidence="3" id="KW-0238">DNA-binding</keyword>
<dbReference type="EC" id="3.1.21.-" evidence="5"/>
<dbReference type="EMBL" id="JASGWX010000001">
    <property type="protein sequence ID" value="MDP4482444.1"/>
    <property type="molecule type" value="Genomic_DNA"/>
</dbReference>
<dbReference type="InterPro" id="IPR000055">
    <property type="entry name" value="Restrct_endonuc_typeI_TRD"/>
</dbReference>
<dbReference type="CDD" id="cd17517">
    <property type="entry name" value="RMtype1_S_EcoKI_StySPI-TRD2-CR2_like"/>
    <property type="match status" value="1"/>
</dbReference>
<keyword evidence="2" id="KW-0680">Restriction system</keyword>
<name>A0ABT9G9W1_9GAMM</name>
<dbReference type="InterPro" id="IPR051212">
    <property type="entry name" value="Type-I_RE_S_subunit"/>
</dbReference>
<dbReference type="InterPro" id="IPR044946">
    <property type="entry name" value="Restrct_endonuc_typeI_TRD_sf"/>
</dbReference>
<evidence type="ECO:0000256" key="2">
    <source>
        <dbReference type="ARBA" id="ARBA00022747"/>
    </source>
</evidence>
<evidence type="ECO:0000256" key="1">
    <source>
        <dbReference type="ARBA" id="ARBA00010923"/>
    </source>
</evidence>
<keyword evidence="5" id="KW-0255">Endonuclease</keyword>
<reference evidence="5 6" key="1">
    <citation type="submission" date="2023-04" db="EMBL/GenBank/DDBJ databases">
        <title>Novel Pseudoalteromonas species isolated from Pacific coral.</title>
        <authorList>
            <person name="Videau P."/>
            <person name="Shlafstein M.D."/>
            <person name="Oline D.K."/>
            <person name="Strangman W.K."/>
            <person name="Hahnke R.L."/>
            <person name="Saw J.H."/>
            <person name="Ushijima B."/>
        </authorList>
    </citation>
    <scope>NUCLEOTIDE SEQUENCE [LARGE SCALE GENOMIC DNA]</scope>
    <source>
        <strain evidence="5 6">LMG 14908</strain>
    </source>
</reference>
<sequence length="600" mass="66952">MAETKAPNTSEEQLITDHLDIWTTAIEQKSSAGRGSSKKFSLHGIKKLRELILELAVRGKLVPQDPNDEPASVLLERIAAEKAQLVKDKKIKKPKALPEISEEEEPFELPKGWELVRFNDLGEWGAGSTPRRGNIEYYDGSIPWFKSGELNSDYISESEEHISELALKETSVRYNNIGDVLVAMYGATIGKTSILTVRATTNQAVCACTPFNGFKNTFLLMLLKASKSRLIGMGAGGAQPNISREKIINTVIALPPTSEQQRIVAKVDELMSLCDALEVQTENSITAHQTLVEVLLEALLKAPEQGATPEQTAQQFQQNWQRLSEHFDTLFTTTASIDTLKQTILQLAVMGKLVPQNPNDEPAAKLLERIAAEKAQLIKDKKIKKQKPLPEITDEEKLYELPSGWVWSRFGDLFKSFSNGLYKPSKFYTDEGVISLRMYNIQNGYIDFAGAKRVEVEPTELAQFILEPNDLLINRVNSKELVGKTAIIPESEEPLVYESMNMRAKPFIEHLSAQYLNLFMMTKVAQNFISSFAKEAVGQASINQGQVSSIIIPLPPFKEQHRIVAKVDELMALCDQLKARLTDAQTTKLHLTDAIVEQAL</sequence>
<dbReference type="Gene3D" id="3.90.220.20">
    <property type="entry name" value="DNA methylase specificity domains"/>
    <property type="match status" value="2"/>
</dbReference>
<keyword evidence="5" id="KW-0378">Hydrolase</keyword>
<keyword evidence="5" id="KW-0540">Nuclease</keyword>
<accession>A0ABT9G9W1</accession>
<evidence type="ECO:0000256" key="3">
    <source>
        <dbReference type="ARBA" id="ARBA00023125"/>
    </source>
</evidence>
<evidence type="ECO:0000259" key="4">
    <source>
        <dbReference type="Pfam" id="PF01420"/>
    </source>
</evidence>
<feature type="domain" description="Type I restriction modification DNA specificity" evidence="4">
    <location>
        <begin position="110"/>
        <end position="286"/>
    </location>
</feature>
<feature type="domain" description="Type I restriction modification DNA specificity" evidence="4">
    <location>
        <begin position="402"/>
        <end position="581"/>
    </location>
</feature>
<evidence type="ECO:0000313" key="6">
    <source>
        <dbReference type="Proteomes" id="UP001242314"/>
    </source>
</evidence>
<comment type="similarity">
    <text evidence="1">Belongs to the type-I restriction system S methylase family.</text>
</comment>
<keyword evidence="6" id="KW-1185">Reference proteome</keyword>
<dbReference type="SUPFAM" id="SSF116734">
    <property type="entry name" value="DNA methylase specificity domain"/>
    <property type="match status" value="2"/>
</dbReference>
<proteinExistence type="inferred from homology"/>
<dbReference type="Proteomes" id="UP001242314">
    <property type="component" value="Unassembled WGS sequence"/>
</dbReference>
<comment type="caution">
    <text evidence="5">The sequence shown here is derived from an EMBL/GenBank/DDBJ whole genome shotgun (WGS) entry which is preliminary data.</text>
</comment>
<dbReference type="GO" id="GO:0016787">
    <property type="term" value="F:hydrolase activity"/>
    <property type="evidence" value="ECO:0007669"/>
    <property type="project" value="UniProtKB-KW"/>
</dbReference>
<dbReference type="PANTHER" id="PTHR43140:SF1">
    <property type="entry name" value="TYPE I RESTRICTION ENZYME ECOKI SPECIFICITY SUBUNIT"/>
    <property type="match status" value="1"/>
</dbReference>